<keyword evidence="2" id="KW-1185">Reference proteome</keyword>
<dbReference type="Proteomes" id="UP001238088">
    <property type="component" value="Unassembled WGS sequence"/>
</dbReference>
<evidence type="ECO:0000313" key="2">
    <source>
        <dbReference type="Proteomes" id="UP001238088"/>
    </source>
</evidence>
<reference evidence="1 2" key="1">
    <citation type="submission" date="2023-07" db="EMBL/GenBank/DDBJ databases">
        <title>Genomic Encyclopedia of Type Strains, Phase IV (KMG-IV): sequencing the most valuable type-strain genomes for metagenomic binning, comparative biology and taxonomic classification.</title>
        <authorList>
            <person name="Goeker M."/>
        </authorList>
    </citation>
    <scope>NUCLEOTIDE SEQUENCE [LARGE SCALE GENOMIC DNA]</scope>
    <source>
        <strain evidence="1 2">DSM 23494</strain>
    </source>
</reference>
<name>A0ABU0AFR5_9BACI</name>
<dbReference type="InterPro" id="IPR025716">
    <property type="entry name" value="Post-transcriptional_regulator"/>
</dbReference>
<comment type="caution">
    <text evidence="1">The sequence shown here is derived from an EMBL/GenBank/DDBJ whole genome shotgun (WGS) entry which is preliminary data.</text>
</comment>
<dbReference type="Pfam" id="PF13797">
    <property type="entry name" value="Post_transc_reg"/>
    <property type="match status" value="1"/>
</dbReference>
<protein>
    <recommendedName>
        <fullName evidence="3">Post-transcriptional regulator</fullName>
    </recommendedName>
</protein>
<dbReference type="EMBL" id="JAUSUB010000006">
    <property type="protein sequence ID" value="MDQ0269865.1"/>
    <property type="molecule type" value="Genomic_DNA"/>
</dbReference>
<organism evidence="1 2">
    <name type="scientific">Cytobacillus purgationiresistens</name>
    <dbReference type="NCBI Taxonomy" id="863449"/>
    <lineage>
        <taxon>Bacteria</taxon>
        <taxon>Bacillati</taxon>
        <taxon>Bacillota</taxon>
        <taxon>Bacilli</taxon>
        <taxon>Bacillales</taxon>
        <taxon>Bacillaceae</taxon>
        <taxon>Cytobacillus</taxon>
    </lineage>
</organism>
<proteinExistence type="predicted"/>
<accession>A0ABU0AFR5</accession>
<evidence type="ECO:0000313" key="1">
    <source>
        <dbReference type="EMBL" id="MDQ0269865.1"/>
    </source>
</evidence>
<evidence type="ECO:0008006" key="3">
    <source>
        <dbReference type="Google" id="ProtNLM"/>
    </source>
</evidence>
<gene>
    <name evidence="1" type="ORF">J2S17_001737</name>
</gene>
<sequence length="98" mass="11764">MARMHAYDIFQEDVEPAIQVKLDEFKLLGYEKVNGNEIWSFLVKKKWRNPKSDIRLFEIVDEVLAIKVGEFINFSTMEVYRDKEFSLDNEDEMRELLK</sequence>